<organism evidence="1 2">
    <name type="scientific">Gracilimonas halophila</name>
    <dbReference type="NCBI Taxonomy" id="1834464"/>
    <lineage>
        <taxon>Bacteria</taxon>
        <taxon>Pseudomonadati</taxon>
        <taxon>Balneolota</taxon>
        <taxon>Balneolia</taxon>
        <taxon>Balneolales</taxon>
        <taxon>Balneolaceae</taxon>
        <taxon>Gracilimonas</taxon>
    </lineage>
</organism>
<evidence type="ECO:0000313" key="2">
    <source>
        <dbReference type="Proteomes" id="UP001597460"/>
    </source>
</evidence>
<dbReference type="EMBL" id="JBHULI010000001">
    <property type="protein sequence ID" value="MFD2530855.1"/>
    <property type="molecule type" value="Genomic_DNA"/>
</dbReference>
<proteinExistence type="predicted"/>
<evidence type="ECO:0000313" key="1">
    <source>
        <dbReference type="EMBL" id="MFD2530855.1"/>
    </source>
</evidence>
<comment type="caution">
    <text evidence="1">The sequence shown here is derived from an EMBL/GenBank/DDBJ whole genome shotgun (WGS) entry which is preliminary data.</text>
</comment>
<keyword evidence="2" id="KW-1185">Reference proteome</keyword>
<dbReference type="Proteomes" id="UP001597460">
    <property type="component" value="Unassembled WGS sequence"/>
</dbReference>
<sequence>MNTDVLKMLISKLPATHEGEIGCDECFDELHEFAEMELKGKSPEQAMPLVKEHLDNCGECRQEYQALLEALKALNFPNN</sequence>
<name>A0ABW5JEV7_9BACT</name>
<protein>
    <submittedName>
        <fullName evidence="1">Anti-sigma factor family protein</fullName>
    </submittedName>
</protein>
<reference evidence="2" key="1">
    <citation type="journal article" date="2019" name="Int. J. Syst. Evol. Microbiol.">
        <title>The Global Catalogue of Microorganisms (GCM) 10K type strain sequencing project: providing services to taxonomists for standard genome sequencing and annotation.</title>
        <authorList>
            <consortium name="The Broad Institute Genomics Platform"/>
            <consortium name="The Broad Institute Genome Sequencing Center for Infectious Disease"/>
            <person name="Wu L."/>
            <person name="Ma J."/>
        </authorList>
    </citation>
    <scope>NUCLEOTIDE SEQUENCE [LARGE SCALE GENOMIC DNA]</scope>
    <source>
        <strain evidence="2">KCTC 52042</strain>
    </source>
</reference>
<gene>
    <name evidence="1" type="ORF">ACFSVN_00165</name>
</gene>
<accession>A0ABW5JEV7</accession>